<gene>
    <name evidence="6" type="ORF">PsYK624_014590</name>
</gene>
<dbReference type="PANTHER" id="PTHR45789:SF2">
    <property type="entry name" value="FI18025P1"/>
    <property type="match status" value="1"/>
</dbReference>
<dbReference type="OrthoDB" id="6247875at2759"/>
<reference evidence="6 7" key="1">
    <citation type="submission" date="2021-08" db="EMBL/GenBank/DDBJ databases">
        <title>Draft Genome Sequence of Phanerochaete sordida strain YK-624.</title>
        <authorList>
            <person name="Mori T."/>
            <person name="Dohra H."/>
            <person name="Suzuki T."/>
            <person name="Kawagishi H."/>
            <person name="Hirai H."/>
        </authorList>
    </citation>
    <scope>NUCLEOTIDE SEQUENCE [LARGE SCALE GENOMIC DNA]</scope>
    <source>
        <strain evidence="6 7">YK-624</strain>
    </source>
</reference>
<proteinExistence type="predicted"/>
<comment type="caution">
    <text evidence="6">The sequence shown here is derived from an EMBL/GenBank/DDBJ whole genome shotgun (WGS) entry which is preliminary data.</text>
</comment>
<dbReference type="PANTHER" id="PTHR45789">
    <property type="entry name" value="FI18025P1"/>
    <property type="match status" value="1"/>
</dbReference>
<organism evidence="6 7">
    <name type="scientific">Phanerochaete sordida</name>
    <dbReference type="NCBI Taxonomy" id="48140"/>
    <lineage>
        <taxon>Eukaryota</taxon>
        <taxon>Fungi</taxon>
        <taxon>Dikarya</taxon>
        <taxon>Basidiomycota</taxon>
        <taxon>Agaricomycotina</taxon>
        <taxon>Agaricomycetes</taxon>
        <taxon>Polyporales</taxon>
        <taxon>Phanerochaetaceae</taxon>
        <taxon>Phanerochaete</taxon>
    </lineage>
</organism>
<feature type="region of interest" description="Disordered" evidence="4">
    <location>
        <begin position="1"/>
        <end position="99"/>
    </location>
</feature>
<dbReference type="PROSITE" id="PS50118">
    <property type="entry name" value="HMG_BOX_2"/>
    <property type="match status" value="1"/>
</dbReference>
<dbReference type="Gene3D" id="1.10.30.10">
    <property type="entry name" value="High mobility group box domain"/>
    <property type="match status" value="1"/>
</dbReference>
<dbReference type="SMART" id="SM00398">
    <property type="entry name" value="HMG"/>
    <property type="match status" value="1"/>
</dbReference>
<feature type="compositionally biased region" description="Acidic residues" evidence="4">
    <location>
        <begin position="51"/>
        <end position="60"/>
    </location>
</feature>
<sequence>MPVSRSSQRRRRSSLGIAASLSPIKPGNYGITTSPRNVTFAPNVTPGTFVEDAEGNEDLTAEVPSPSDALFPPADAPNSAPTRRRQPPGKRRSQGYIPRPPNAFMLFRANFVRQRHVPGSIETNHGSLSKIIGNCWKALPDAEKKVWEARAKKAKAEHKEMYPNYRFRPVHNKNKNKQKKDKAPIDEPDERRCEEVAALLLEGKKGDELLAAVRRLDLDRGIPSSSSASPMPAPYPQLAMPAPTYPLYQHHRRSSSAPPGPFHGGPIAVPTIQDFFPAHSLSRAHTPVSNIARAYRDVRRPSSAGPSYCIDWTMQSEPVTYESLQPDHDPLPAIATEFFDPGFTGMQQFSNASNSLAVSIGPFDAGAVDPLSTSLSPDSGSLSSGYPYSAITPVSGMPWMPQEELNHELHHELTPSASPSGFSATPPPDFDAHDMGMMYAPGPEQLAWGQDVAVTHDHAQEAMYAPQTYVDANGMQMQDYAYGVEQYPGQPPCGLEADGFHYTEEMQYHHHPVEISQY</sequence>
<dbReference type="InterPro" id="IPR009071">
    <property type="entry name" value="HMG_box_dom"/>
</dbReference>
<feature type="region of interest" description="Disordered" evidence="4">
    <location>
        <begin position="167"/>
        <end position="189"/>
    </location>
</feature>
<dbReference type="Proteomes" id="UP000703269">
    <property type="component" value="Unassembled WGS sequence"/>
</dbReference>
<feature type="compositionally biased region" description="Basic residues" evidence="4">
    <location>
        <begin position="168"/>
        <end position="180"/>
    </location>
</feature>
<keyword evidence="1 3" id="KW-0238">DNA-binding</keyword>
<evidence type="ECO:0000313" key="6">
    <source>
        <dbReference type="EMBL" id="GJE85380.1"/>
    </source>
</evidence>
<name>A0A9P3G0A6_9APHY</name>
<dbReference type="EMBL" id="BPQB01000002">
    <property type="protein sequence ID" value="GJE85380.1"/>
    <property type="molecule type" value="Genomic_DNA"/>
</dbReference>
<feature type="domain" description="HMG box" evidence="5">
    <location>
        <begin position="97"/>
        <end position="166"/>
    </location>
</feature>
<dbReference type="InterPro" id="IPR036910">
    <property type="entry name" value="HMG_box_dom_sf"/>
</dbReference>
<evidence type="ECO:0000313" key="7">
    <source>
        <dbReference type="Proteomes" id="UP000703269"/>
    </source>
</evidence>
<dbReference type="InterPro" id="IPR051356">
    <property type="entry name" value="SOX/SOX-like_TF"/>
</dbReference>
<evidence type="ECO:0000256" key="4">
    <source>
        <dbReference type="SAM" id="MobiDB-lite"/>
    </source>
</evidence>
<dbReference type="AlphaFoldDB" id="A0A9P3G0A6"/>
<feature type="compositionally biased region" description="Basic residues" evidence="4">
    <location>
        <begin position="82"/>
        <end position="93"/>
    </location>
</feature>
<dbReference type="GO" id="GO:0005634">
    <property type="term" value="C:nucleus"/>
    <property type="evidence" value="ECO:0007669"/>
    <property type="project" value="UniProtKB-UniRule"/>
</dbReference>
<feature type="compositionally biased region" description="Polar residues" evidence="4">
    <location>
        <begin position="30"/>
        <end position="46"/>
    </location>
</feature>
<evidence type="ECO:0000256" key="3">
    <source>
        <dbReference type="PROSITE-ProRule" id="PRU00267"/>
    </source>
</evidence>
<accession>A0A9P3G0A6</accession>
<dbReference type="CDD" id="cd01389">
    <property type="entry name" value="HMG-box_ROX1-like"/>
    <property type="match status" value="1"/>
</dbReference>
<evidence type="ECO:0000259" key="5">
    <source>
        <dbReference type="PROSITE" id="PS50118"/>
    </source>
</evidence>
<keyword evidence="7" id="KW-1185">Reference proteome</keyword>
<dbReference type="SUPFAM" id="SSF47095">
    <property type="entry name" value="HMG-box"/>
    <property type="match status" value="1"/>
</dbReference>
<feature type="DNA-binding region" description="HMG box" evidence="3">
    <location>
        <begin position="97"/>
        <end position="166"/>
    </location>
</feature>
<evidence type="ECO:0000256" key="2">
    <source>
        <dbReference type="ARBA" id="ARBA00023242"/>
    </source>
</evidence>
<keyword evidence="2 3" id="KW-0539">Nucleus</keyword>
<protein>
    <submittedName>
        <fullName evidence="6">HMG domain-containing protein</fullName>
    </submittedName>
</protein>
<dbReference type="GO" id="GO:0000978">
    <property type="term" value="F:RNA polymerase II cis-regulatory region sequence-specific DNA binding"/>
    <property type="evidence" value="ECO:0007669"/>
    <property type="project" value="TreeGrafter"/>
</dbReference>
<dbReference type="GO" id="GO:0000981">
    <property type="term" value="F:DNA-binding transcription factor activity, RNA polymerase II-specific"/>
    <property type="evidence" value="ECO:0007669"/>
    <property type="project" value="TreeGrafter"/>
</dbReference>
<evidence type="ECO:0000256" key="1">
    <source>
        <dbReference type="ARBA" id="ARBA00023125"/>
    </source>
</evidence>
<dbReference type="Pfam" id="PF00505">
    <property type="entry name" value="HMG_box"/>
    <property type="match status" value="1"/>
</dbReference>